<dbReference type="InterPro" id="IPR043502">
    <property type="entry name" value="DNA/RNA_pol_sf"/>
</dbReference>
<protein>
    <submittedName>
        <fullName evidence="7">DNA polymerase IV</fullName>
    </submittedName>
</protein>
<evidence type="ECO:0000256" key="1">
    <source>
        <dbReference type="ARBA" id="ARBA00010945"/>
    </source>
</evidence>
<dbReference type="EMBL" id="WSRQ01000030">
    <property type="protein sequence ID" value="MVX65382.1"/>
    <property type="molecule type" value="Genomic_DNA"/>
</dbReference>
<dbReference type="Pfam" id="PF11799">
    <property type="entry name" value="IMS_C"/>
    <property type="match status" value="1"/>
</dbReference>
<dbReference type="Gene3D" id="3.40.1170.60">
    <property type="match status" value="1"/>
</dbReference>
<feature type="domain" description="UmuC" evidence="6">
    <location>
        <begin position="9"/>
        <end position="194"/>
    </location>
</feature>
<keyword evidence="3" id="KW-0548">Nucleotidyltransferase</keyword>
<evidence type="ECO:0000256" key="5">
    <source>
        <dbReference type="ARBA" id="ARBA00022932"/>
    </source>
</evidence>
<dbReference type="PROSITE" id="PS50173">
    <property type="entry name" value="UMUC"/>
    <property type="match status" value="1"/>
</dbReference>
<dbReference type="GO" id="GO:0003684">
    <property type="term" value="F:damaged DNA binding"/>
    <property type="evidence" value="ECO:0007669"/>
    <property type="project" value="InterPro"/>
</dbReference>
<dbReference type="Gene3D" id="1.10.150.20">
    <property type="entry name" value="5' to 3' exonuclease, C-terminal subdomain"/>
    <property type="match status" value="1"/>
</dbReference>
<evidence type="ECO:0000256" key="4">
    <source>
        <dbReference type="ARBA" id="ARBA00022763"/>
    </source>
</evidence>
<evidence type="ECO:0000313" key="7">
    <source>
        <dbReference type="EMBL" id="MVX65382.1"/>
    </source>
</evidence>
<sequence length="418" mass="47684">MVSDDDKLIFHVDVNSAYLSWTAVKMLQYGSTLDIRNIPSVIGGSEENRHGIILAASIPAKKYGIKTGESIFEAKLKCKDLAIYPPDYNWYVKSSDALYEMLCEYSPKIQRYSIDECFMDCSHFKDNYKRIAMRLKMRISEELGFNCNIGISTNKPLAKMASDFKPKNTIHTLFKHEMPLKMWDLPVEDLFMVGRASSAKLHKLNINTIGDLAHTDVNLLINKLHSHGKLIYEYANGVDYSEVRKSNYLEIKGIGNSTTIAYDVETMDEAFKILLSLTESVAMRLRDSNSLCGLVAVSIKTNQFAHYSHQKQLNNHTDSTEVIFEGVKEAFKEVWKGEKIRQLGIRVTKLSSNEYFQETLFDFQKSEKQRKLDKTLDDLRNKYGKECVIRSTFLHSGVRPINGGTGSHEDYPMMSSLL</sequence>
<dbReference type="InterPro" id="IPR043128">
    <property type="entry name" value="Rev_trsase/Diguanyl_cyclase"/>
</dbReference>
<comment type="similarity">
    <text evidence="1">Belongs to the DNA polymerase type-Y family.</text>
</comment>
<dbReference type="GO" id="GO:0003887">
    <property type="term" value="F:DNA-directed DNA polymerase activity"/>
    <property type="evidence" value="ECO:0007669"/>
    <property type="project" value="UniProtKB-KW"/>
</dbReference>
<dbReference type="SUPFAM" id="SSF100879">
    <property type="entry name" value="Lesion bypass DNA polymerase (Y-family), little finger domain"/>
    <property type="match status" value="1"/>
</dbReference>
<dbReference type="CDD" id="cd03586">
    <property type="entry name" value="PolY_Pol_IV_kappa"/>
    <property type="match status" value="1"/>
</dbReference>
<dbReference type="InterPro" id="IPR001126">
    <property type="entry name" value="UmuC"/>
</dbReference>
<dbReference type="PANTHER" id="PTHR11076:SF35">
    <property type="entry name" value="DNA REPAIR PROTEIN HOMOLOG YOBH"/>
    <property type="match status" value="1"/>
</dbReference>
<proteinExistence type="inferred from homology"/>
<gene>
    <name evidence="7" type="ORF">GKZ28_16950</name>
</gene>
<comment type="caution">
    <text evidence="7">The sequence shown here is derived from an EMBL/GenBank/DDBJ whole genome shotgun (WGS) entry which is preliminary data.</text>
</comment>
<dbReference type="GO" id="GO:0042276">
    <property type="term" value="P:error-prone translesion synthesis"/>
    <property type="evidence" value="ECO:0007669"/>
    <property type="project" value="TreeGrafter"/>
</dbReference>
<dbReference type="Gene3D" id="3.30.1490.100">
    <property type="entry name" value="DNA polymerase, Y-family, little finger domain"/>
    <property type="match status" value="1"/>
</dbReference>
<reference evidence="7" key="1">
    <citation type="submission" date="2019-12" db="EMBL/GenBank/DDBJ databases">
        <title>Microbes associate with the intestines of laboratory mice.</title>
        <authorList>
            <person name="Navarre W."/>
            <person name="Wong E."/>
        </authorList>
    </citation>
    <scope>NUCLEOTIDE SEQUENCE</scope>
    <source>
        <strain evidence="7">NM79_F5</strain>
    </source>
</reference>
<dbReference type="AlphaFoldDB" id="A0A964RPE8"/>
<evidence type="ECO:0000256" key="3">
    <source>
        <dbReference type="ARBA" id="ARBA00022695"/>
    </source>
</evidence>
<dbReference type="InterPro" id="IPR050116">
    <property type="entry name" value="DNA_polymerase-Y"/>
</dbReference>
<dbReference type="RefSeq" id="WP_160360114.1">
    <property type="nucleotide sequence ID" value="NZ_WSRQ01000030.1"/>
</dbReference>
<dbReference type="SUPFAM" id="SSF56672">
    <property type="entry name" value="DNA/RNA polymerases"/>
    <property type="match status" value="1"/>
</dbReference>
<keyword evidence="5" id="KW-0239">DNA-directed DNA polymerase</keyword>
<evidence type="ECO:0000259" key="6">
    <source>
        <dbReference type="PROSITE" id="PS50173"/>
    </source>
</evidence>
<evidence type="ECO:0000313" key="8">
    <source>
        <dbReference type="Proteomes" id="UP000656077"/>
    </source>
</evidence>
<dbReference type="GO" id="GO:0006281">
    <property type="term" value="P:DNA repair"/>
    <property type="evidence" value="ECO:0007669"/>
    <property type="project" value="InterPro"/>
</dbReference>
<organism evidence="7 8">
    <name type="scientific">Clostridium chromiireducens</name>
    <dbReference type="NCBI Taxonomy" id="225345"/>
    <lineage>
        <taxon>Bacteria</taxon>
        <taxon>Bacillati</taxon>
        <taxon>Bacillota</taxon>
        <taxon>Clostridia</taxon>
        <taxon>Eubacteriales</taxon>
        <taxon>Clostridiaceae</taxon>
        <taxon>Clostridium</taxon>
    </lineage>
</organism>
<dbReference type="GO" id="GO:0005829">
    <property type="term" value="C:cytosol"/>
    <property type="evidence" value="ECO:0007669"/>
    <property type="project" value="TreeGrafter"/>
</dbReference>
<dbReference type="InterPro" id="IPR022880">
    <property type="entry name" value="DNApol_IV"/>
</dbReference>
<keyword evidence="2" id="KW-0515">Mutator protein</keyword>
<accession>A0A964RPE8</accession>
<dbReference type="PANTHER" id="PTHR11076">
    <property type="entry name" value="DNA REPAIR POLYMERASE UMUC / TRANSFERASE FAMILY MEMBER"/>
    <property type="match status" value="1"/>
</dbReference>
<dbReference type="InterPro" id="IPR017961">
    <property type="entry name" value="DNA_pol_Y-fam_little_finger"/>
</dbReference>
<dbReference type="Proteomes" id="UP000656077">
    <property type="component" value="Unassembled WGS sequence"/>
</dbReference>
<dbReference type="InterPro" id="IPR036775">
    <property type="entry name" value="DNA_pol_Y-fam_lit_finger_sf"/>
</dbReference>
<keyword evidence="4" id="KW-0227">DNA damage</keyword>
<dbReference type="Gene3D" id="3.30.70.270">
    <property type="match status" value="1"/>
</dbReference>
<dbReference type="GO" id="GO:0009432">
    <property type="term" value="P:SOS response"/>
    <property type="evidence" value="ECO:0007669"/>
    <property type="project" value="TreeGrafter"/>
</dbReference>
<keyword evidence="5" id="KW-0808">Transferase</keyword>
<evidence type="ECO:0000256" key="2">
    <source>
        <dbReference type="ARBA" id="ARBA00022457"/>
    </source>
</evidence>
<name>A0A964RPE8_9CLOT</name>
<dbReference type="Pfam" id="PF00817">
    <property type="entry name" value="IMS"/>
    <property type="match status" value="1"/>
</dbReference>